<feature type="region of interest" description="Disordered" evidence="1">
    <location>
        <begin position="446"/>
        <end position="479"/>
    </location>
</feature>
<dbReference type="PROSITE" id="PS51257">
    <property type="entry name" value="PROKAR_LIPOPROTEIN"/>
    <property type="match status" value="1"/>
</dbReference>
<evidence type="ECO:0000256" key="1">
    <source>
        <dbReference type="SAM" id="MobiDB-lite"/>
    </source>
</evidence>
<reference evidence="3" key="1">
    <citation type="submission" date="2020-11" db="EMBL/GenBank/DDBJ databases">
        <title>Nocardioides sp. nov., isolated from Soil of Cynanchum wilfordii Hemsley rhizosphere.</title>
        <authorList>
            <person name="Lee J.-S."/>
            <person name="Suh M.K."/>
            <person name="Kim J.-S."/>
        </authorList>
    </citation>
    <scope>NUCLEOTIDE SEQUENCE</scope>
    <source>
        <strain evidence="3">KCTC 19275</strain>
    </source>
</reference>
<feature type="region of interest" description="Disordered" evidence="1">
    <location>
        <begin position="30"/>
        <end position="53"/>
    </location>
</feature>
<feature type="compositionally biased region" description="Polar residues" evidence="1">
    <location>
        <begin position="451"/>
        <end position="479"/>
    </location>
</feature>
<dbReference type="Gene3D" id="3.40.190.10">
    <property type="entry name" value="Periplasmic binding protein-like II"/>
    <property type="match status" value="1"/>
</dbReference>
<dbReference type="SUPFAM" id="SSF53850">
    <property type="entry name" value="Periplasmic binding protein-like II"/>
    <property type="match status" value="1"/>
</dbReference>
<proteinExistence type="predicted"/>
<protein>
    <submittedName>
        <fullName evidence="3">Extracellular solute-binding protein</fullName>
    </submittedName>
</protein>
<feature type="signal peptide" evidence="2">
    <location>
        <begin position="1"/>
        <end position="27"/>
    </location>
</feature>
<evidence type="ECO:0000313" key="3">
    <source>
        <dbReference type="EMBL" id="MBF4764157.1"/>
    </source>
</evidence>
<gene>
    <name evidence="3" type="ORF">ISU07_13565</name>
</gene>
<feature type="compositionally biased region" description="Low complexity" evidence="1">
    <location>
        <begin position="43"/>
        <end position="53"/>
    </location>
</feature>
<sequence>MRSAVTRVLGAGLTVVAVTTALVLSLAACTTDSSSSPNPPPETSSAPSSPSEPVKLTFGVYGSPDEVAAYTDMARHFDSTTERAEVDVEHWKGHDGLRTAVERGDPLPDVFLVSRRDMRWYLDNQLTRPVDSLLDERGVDFGDVYSRDALTAFSADNRLQCMPYGVAPQVVFYNEDLVDFERMELRGLEVPNDHKRWSWDEFVAAAEFAARPSKGTKGVSVEPTLPGIAPFVYSGGGDLFDDDSDPTSLAFSGEGTQAALQTMLTLFRDPKLTLTEEQLAEKPALEWFEAGKLGMITGSRALVPQLRKVPALHWDVMPIPTIDSQATTGEISALCISATAVSPATAADFLVYATSTDAVTEVAKRGYLQPANQEVAYSDDFLQPDQAPLSATVFNDALGKMAIPPLLDTWDDLDDVVAPYLQQLFYGAPILDLAAVGQDIDLASQPILNPETATPSPTDGTQSPSDATTGSPTGSPSGY</sequence>
<keyword evidence="2" id="KW-0732">Signal</keyword>
<dbReference type="RefSeq" id="WP_194707323.1">
    <property type="nucleotide sequence ID" value="NZ_JADKPN010000007.1"/>
</dbReference>
<comment type="caution">
    <text evidence="3">The sequence shown here is derived from an EMBL/GenBank/DDBJ whole genome shotgun (WGS) entry which is preliminary data.</text>
</comment>
<evidence type="ECO:0000313" key="4">
    <source>
        <dbReference type="Proteomes" id="UP000640489"/>
    </source>
</evidence>
<dbReference type="PANTHER" id="PTHR43649">
    <property type="entry name" value="ARABINOSE-BINDING PROTEIN-RELATED"/>
    <property type="match status" value="1"/>
</dbReference>
<name>A0A930YET5_9ACTN</name>
<dbReference type="PANTHER" id="PTHR43649:SF12">
    <property type="entry name" value="DIACETYLCHITOBIOSE BINDING PROTEIN DASA"/>
    <property type="match status" value="1"/>
</dbReference>
<feature type="chain" id="PRO_5037504974" evidence="2">
    <location>
        <begin position="28"/>
        <end position="479"/>
    </location>
</feature>
<dbReference type="EMBL" id="JADKPN010000007">
    <property type="protein sequence ID" value="MBF4764157.1"/>
    <property type="molecule type" value="Genomic_DNA"/>
</dbReference>
<keyword evidence="4" id="KW-1185">Reference proteome</keyword>
<organism evidence="3 4">
    <name type="scientific">Nocardioides islandensis</name>
    <dbReference type="NCBI Taxonomy" id="433663"/>
    <lineage>
        <taxon>Bacteria</taxon>
        <taxon>Bacillati</taxon>
        <taxon>Actinomycetota</taxon>
        <taxon>Actinomycetes</taxon>
        <taxon>Propionibacteriales</taxon>
        <taxon>Nocardioidaceae</taxon>
        <taxon>Nocardioides</taxon>
    </lineage>
</organism>
<accession>A0A930YET5</accession>
<dbReference type="Proteomes" id="UP000640489">
    <property type="component" value="Unassembled WGS sequence"/>
</dbReference>
<dbReference type="InterPro" id="IPR050490">
    <property type="entry name" value="Bact_solute-bd_prot1"/>
</dbReference>
<dbReference type="AlphaFoldDB" id="A0A930YET5"/>
<evidence type="ECO:0000256" key="2">
    <source>
        <dbReference type="SAM" id="SignalP"/>
    </source>
</evidence>
<dbReference type="InterPro" id="IPR006059">
    <property type="entry name" value="SBP"/>
</dbReference>
<dbReference type="Pfam" id="PF01547">
    <property type="entry name" value="SBP_bac_1"/>
    <property type="match status" value="1"/>
</dbReference>